<protein>
    <submittedName>
        <fullName evidence="2">Cytosine deaminase</fullName>
        <ecNumber evidence="2">3.5.4.1</ecNumber>
    </submittedName>
</protein>
<evidence type="ECO:0000313" key="2">
    <source>
        <dbReference type="EMBL" id="MBM7632409.1"/>
    </source>
</evidence>
<dbReference type="GO" id="GO:0004131">
    <property type="term" value="F:cytosine deaminase activity"/>
    <property type="evidence" value="ECO:0007669"/>
    <property type="project" value="UniProtKB-EC"/>
</dbReference>
<comment type="caution">
    <text evidence="2">The sequence shown here is derived from an EMBL/GenBank/DDBJ whole genome shotgun (WGS) entry which is preliminary data.</text>
</comment>
<dbReference type="InterPro" id="IPR011059">
    <property type="entry name" value="Metal-dep_hydrolase_composite"/>
</dbReference>
<dbReference type="EC" id="3.5.4.1" evidence="2"/>
<dbReference type="InterPro" id="IPR052349">
    <property type="entry name" value="Metallo-hydrolase_Enzymes"/>
</dbReference>
<dbReference type="InterPro" id="IPR013108">
    <property type="entry name" value="Amidohydro_3"/>
</dbReference>
<dbReference type="InterPro" id="IPR032466">
    <property type="entry name" value="Metal_Hydrolase"/>
</dbReference>
<dbReference type="PANTHER" id="PTHR32027">
    <property type="entry name" value="CYTOSINE DEAMINASE"/>
    <property type="match status" value="1"/>
</dbReference>
<dbReference type="Gene3D" id="2.30.40.10">
    <property type="entry name" value="Urease, subunit C, domain 1"/>
    <property type="match status" value="1"/>
</dbReference>
<dbReference type="CDD" id="cd01293">
    <property type="entry name" value="Bact_CD"/>
    <property type="match status" value="1"/>
</dbReference>
<sequence>MIIRNAKLYGQSGLVDLVMTNGIFEKISPASSELNEGEIDAQGKLVIPPYVEPHIHLDYALAAGTPRWNESGTLFEAIQLWSERKQVVHETKEDIKLRAKQALFMQIEHGVQYVRTHVDVTDPSLTGLHALLELREEMKLWVDVQLVAFPQEGMYGYRGGDALVEEAVKLGADVVGGIPHYEPTYEEGVASIKKAFDLAEKYDKLLDFHCDEVDDEQSRFVEVIAREADRRQMGERVVASHTTAMGSYNDAYAYKLFQKLKRSGIHFVSLPKANLHLQGRFDTYPKRRGLTRVKELLEADMNVAFGLDSIQDPWYPLGNGNLMSVLDTGIHVAHLTGYNEIVRSLELITLNGAKALNLKQYGIEEGHAANLLIIDAEDEYEAVRKEAIVLYSIRNGEVIVKRKAPVVELSI</sequence>
<organism evidence="2 3">
    <name type="scientific">Geomicrobium sediminis</name>
    <dbReference type="NCBI Taxonomy" id="1347788"/>
    <lineage>
        <taxon>Bacteria</taxon>
        <taxon>Bacillati</taxon>
        <taxon>Bacillota</taxon>
        <taxon>Bacilli</taxon>
        <taxon>Bacillales</taxon>
        <taxon>Geomicrobium</taxon>
    </lineage>
</organism>
<dbReference type="NCBIfam" id="NF006685">
    <property type="entry name" value="PRK09230.1"/>
    <property type="match status" value="1"/>
</dbReference>
<reference evidence="2 3" key="1">
    <citation type="submission" date="2021-01" db="EMBL/GenBank/DDBJ databases">
        <title>Genomic Encyclopedia of Type Strains, Phase IV (KMG-IV): sequencing the most valuable type-strain genomes for metagenomic binning, comparative biology and taxonomic classification.</title>
        <authorList>
            <person name="Goeker M."/>
        </authorList>
    </citation>
    <scope>NUCLEOTIDE SEQUENCE [LARGE SCALE GENOMIC DNA]</scope>
    <source>
        <strain evidence="2 3">DSM 25540</strain>
    </source>
</reference>
<name>A0ABS2PAI4_9BACL</name>
<dbReference type="Proteomes" id="UP000741863">
    <property type="component" value="Unassembled WGS sequence"/>
</dbReference>
<dbReference type="SUPFAM" id="SSF51556">
    <property type="entry name" value="Metallo-dependent hydrolases"/>
    <property type="match status" value="1"/>
</dbReference>
<dbReference type="Gene3D" id="3.20.20.140">
    <property type="entry name" value="Metal-dependent hydrolases"/>
    <property type="match status" value="1"/>
</dbReference>
<keyword evidence="2" id="KW-0378">Hydrolase</keyword>
<dbReference type="Pfam" id="PF07969">
    <property type="entry name" value="Amidohydro_3"/>
    <property type="match status" value="1"/>
</dbReference>
<feature type="domain" description="Amidohydrolase 3" evidence="1">
    <location>
        <begin position="38"/>
        <end position="400"/>
    </location>
</feature>
<accession>A0ABS2PAI4</accession>
<proteinExistence type="predicted"/>
<dbReference type="RefSeq" id="WP_204696603.1">
    <property type="nucleotide sequence ID" value="NZ_JAFBEC010000003.1"/>
</dbReference>
<dbReference type="PANTHER" id="PTHR32027:SF0">
    <property type="entry name" value="CYTOSINE DEAMINASE"/>
    <property type="match status" value="1"/>
</dbReference>
<gene>
    <name evidence="2" type="ORF">JOD17_001502</name>
</gene>
<evidence type="ECO:0000313" key="3">
    <source>
        <dbReference type="Proteomes" id="UP000741863"/>
    </source>
</evidence>
<dbReference type="EMBL" id="JAFBEC010000003">
    <property type="protein sequence ID" value="MBM7632409.1"/>
    <property type="molecule type" value="Genomic_DNA"/>
</dbReference>
<evidence type="ECO:0000259" key="1">
    <source>
        <dbReference type="Pfam" id="PF07969"/>
    </source>
</evidence>
<keyword evidence="3" id="KW-1185">Reference proteome</keyword>
<dbReference type="SUPFAM" id="SSF51338">
    <property type="entry name" value="Composite domain of metallo-dependent hydrolases"/>
    <property type="match status" value="1"/>
</dbReference>